<dbReference type="SUPFAM" id="SSF144091">
    <property type="entry name" value="Rhomboid-like"/>
    <property type="match status" value="1"/>
</dbReference>
<keyword evidence="2 5" id="KW-0812">Transmembrane</keyword>
<dbReference type="Proteomes" id="UP000316199">
    <property type="component" value="Unassembled WGS sequence"/>
</dbReference>
<dbReference type="GO" id="GO:0006508">
    <property type="term" value="P:proteolysis"/>
    <property type="evidence" value="ECO:0007669"/>
    <property type="project" value="UniProtKB-KW"/>
</dbReference>
<dbReference type="Pfam" id="PF01694">
    <property type="entry name" value="Rhomboid"/>
    <property type="match status" value="1"/>
</dbReference>
<name>A0A520RWU0_9GAMM</name>
<evidence type="ECO:0000313" key="8">
    <source>
        <dbReference type="Proteomes" id="UP000316199"/>
    </source>
</evidence>
<keyword evidence="4 5" id="KW-0472">Membrane</keyword>
<dbReference type="Gene3D" id="1.20.1540.10">
    <property type="entry name" value="Rhomboid-like"/>
    <property type="match status" value="1"/>
</dbReference>
<feature type="transmembrane region" description="Helical" evidence="5">
    <location>
        <begin position="135"/>
        <end position="155"/>
    </location>
</feature>
<feature type="transmembrane region" description="Helical" evidence="5">
    <location>
        <begin position="82"/>
        <end position="104"/>
    </location>
</feature>
<evidence type="ECO:0000256" key="3">
    <source>
        <dbReference type="ARBA" id="ARBA00022989"/>
    </source>
</evidence>
<keyword evidence="7" id="KW-0645">Protease</keyword>
<dbReference type="InterPro" id="IPR035952">
    <property type="entry name" value="Rhomboid-like_sf"/>
</dbReference>
<evidence type="ECO:0000313" key="7">
    <source>
        <dbReference type="EMBL" id="RZO74675.1"/>
    </source>
</evidence>
<accession>A0A520RWU0</accession>
<evidence type="ECO:0000256" key="5">
    <source>
        <dbReference type="SAM" id="Phobius"/>
    </source>
</evidence>
<proteinExistence type="predicted"/>
<feature type="transmembrane region" description="Helical" evidence="5">
    <location>
        <begin position="111"/>
        <end position="129"/>
    </location>
</feature>
<dbReference type="GO" id="GO:0004252">
    <property type="term" value="F:serine-type endopeptidase activity"/>
    <property type="evidence" value="ECO:0007669"/>
    <property type="project" value="InterPro"/>
</dbReference>
<evidence type="ECO:0000256" key="1">
    <source>
        <dbReference type="ARBA" id="ARBA00004141"/>
    </source>
</evidence>
<dbReference type="GO" id="GO:0016020">
    <property type="term" value="C:membrane"/>
    <property type="evidence" value="ECO:0007669"/>
    <property type="project" value="UniProtKB-SubCell"/>
</dbReference>
<sequence>MNTLFAHALNDFGIYPREVSALPGIVFWVFLHGSFQHLVMNTMPLIVMGIFVALKGTLRFLIVTLIIIVIGGLGVWCFGREAYHVGASGLVFGYFGYLVALGIYERSLQTLFIASLTVFYYGGIIFGVLPGESFISWEAHLFGLCGGVFAARFIVMEYSKENEL</sequence>
<dbReference type="PANTHER" id="PTHR43066:SF11">
    <property type="entry name" value="PEPTIDASE S54 RHOMBOID DOMAIN-CONTAINING PROTEIN"/>
    <property type="match status" value="1"/>
</dbReference>
<evidence type="ECO:0000256" key="4">
    <source>
        <dbReference type="ARBA" id="ARBA00023136"/>
    </source>
</evidence>
<dbReference type="PANTHER" id="PTHR43066">
    <property type="entry name" value="RHOMBOID-RELATED PROTEIN"/>
    <property type="match status" value="1"/>
</dbReference>
<protein>
    <submittedName>
        <fullName evidence="7">Rhomboid family intramembrane serine protease</fullName>
    </submittedName>
</protein>
<keyword evidence="7" id="KW-0378">Hydrolase</keyword>
<evidence type="ECO:0000259" key="6">
    <source>
        <dbReference type="Pfam" id="PF01694"/>
    </source>
</evidence>
<gene>
    <name evidence="7" type="ORF">EVA68_08630</name>
</gene>
<comment type="subcellular location">
    <subcellularLocation>
        <location evidence="1">Membrane</location>
        <topology evidence="1">Multi-pass membrane protein</topology>
    </subcellularLocation>
</comment>
<keyword evidence="3 5" id="KW-1133">Transmembrane helix</keyword>
<dbReference type="EMBL" id="SHAG01000067">
    <property type="protein sequence ID" value="RZO74675.1"/>
    <property type="molecule type" value="Genomic_DNA"/>
</dbReference>
<feature type="domain" description="Peptidase S54 rhomboid" evidence="6">
    <location>
        <begin position="25"/>
        <end position="154"/>
    </location>
</feature>
<organism evidence="7 8">
    <name type="scientific">OM182 bacterium</name>
    <dbReference type="NCBI Taxonomy" id="2510334"/>
    <lineage>
        <taxon>Bacteria</taxon>
        <taxon>Pseudomonadati</taxon>
        <taxon>Pseudomonadota</taxon>
        <taxon>Gammaproteobacteria</taxon>
        <taxon>OMG group</taxon>
        <taxon>OM182 clade</taxon>
    </lineage>
</organism>
<comment type="caution">
    <text evidence="7">The sequence shown here is derived from an EMBL/GenBank/DDBJ whole genome shotgun (WGS) entry which is preliminary data.</text>
</comment>
<feature type="transmembrane region" description="Helical" evidence="5">
    <location>
        <begin position="58"/>
        <end position="76"/>
    </location>
</feature>
<dbReference type="AlphaFoldDB" id="A0A520RWU0"/>
<reference evidence="7 8" key="1">
    <citation type="submission" date="2019-02" db="EMBL/GenBank/DDBJ databases">
        <title>Prokaryotic population dynamics and viral predation in marine succession experiment using metagenomics: the confinement effect.</title>
        <authorList>
            <person name="Haro-Moreno J.M."/>
            <person name="Rodriguez-Valera F."/>
            <person name="Lopez-Perez M."/>
        </authorList>
    </citation>
    <scope>NUCLEOTIDE SEQUENCE [LARGE SCALE GENOMIC DNA]</scope>
    <source>
        <strain evidence="7">MED-G157</strain>
    </source>
</reference>
<evidence type="ECO:0000256" key="2">
    <source>
        <dbReference type="ARBA" id="ARBA00022692"/>
    </source>
</evidence>
<dbReference type="InterPro" id="IPR022764">
    <property type="entry name" value="Peptidase_S54_rhomboid_dom"/>
</dbReference>